<accession>A0A7C1T1S9</accession>
<dbReference type="EMBL" id="DRHL01000008">
    <property type="protein sequence ID" value="HEB13380.1"/>
    <property type="molecule type" value="Genomic_DNA"/>
</dbReference>
<dbReference type="AlphaFoldDB" id="A0A7C1T1S9"/>
<protein>
    <submittedName>
        <fullName evidence="1">Uncharacterized protein</fullName>
    </submittedName>
</protein>
<name>A0A7C1T1S9_UNCC3</name>
<evidence type="ECO:0000313" key="1">
    <source>
        <dbReference type="EMBL" id="HEB13380.1"/>
    </source>
</evidence>
<gene>
    <name evidence="1" type="ORF">ENI13_00185</name>
</gene>
<dbReference type="Proteomes" id="UP000885695">
    <property type="component" value="Unassembled WGS sequence"/>
</dbReference>
<comment type="caution">
    <text evidence="1">The sequence shown here is derived from an EMBL/GenBank/DDBJ whole genome shotgun (WGS) entry which is preliminary data.</text>
</comment>
<sequence>MQLSLFVFSPKRKIKRKVSWHISLGLEKRLSQQGLYLKLLNSCISKIDLTKDEPLIYVCCPKIPAGLEAKIGYRRSNHNSNRKIKVFVYQAMITTNIELEIGLEIPVGCKVISADKLDGSYLSL</sequence>
<reference evidence="1" key="1">
    <citation type="journal article" date="2020" name="mSystems">
        <title>Genome- and Community-Level Interaction Insights into Carbon Utilization and Element Cycling Functions of Hydrothermarchaeota in Hydrothermal Sediment.</title>
        <authorList>
            <person name="Zhou Z."/>
            <person name="Liu Y."/>
            <person name="Xu W."/>
            <person name="Pan J."/>
            <person name="Luo Z.H."/>
            <person name="Li M."/>
        </authorList>
    </citation>
    <scope>NUCLEOTIDE SEQUENCE [LARGE SCALE GENOMIC DNA]</scope>
    <source>
        <strain evidence="1">HyVt-369</strain>
    </source>
</reference>
<proteinExistence type="predicted"/>
<organism evidence="1">
    <name type="scientific">candidate division CPR3 bacterium</name>
    <dbReference type="NCBI Taxonomy" id="2268181"/>
    <lineage>
        <taxon>Bacteria</taxon>
        <taxon>Bacteria division CPR3</taxon>
    </lineage>
</organism>